<dbReference type="SMART" id="SM00320">
    <property type="entry name" value="WD40"/>
    <property type="match status" value="4"/>
</dbReference>
<name>A0A8H7S2B1_9FUNG</name>
<dbReference type="GO" id="GO:0006913">
    <property type="term" value="P:nucleocytoplasmic transport"/>
    <property type="evidence" value="ECO:0007669"/>
    <property type="project" value="TreeGrafter"/>
</dbReference>
<sequence>TVTDEHDPVMNQFLQNNTIMSSIKLDREPAPKYTTEQPSTSQELNKEDDIPAWICSKLQQAPLYGIPRVTGELCEKYIWSNKDLEENEFSLKKDPIRSMAYHPHRNMIAFADENDIVYVYEKKEKADGWSRKVLTHQFMRNITCIEWKKRARGTLAVGCQKGVCVWNIGHESSGADNVDSTSMNYLCSPGHENISSIGWDPTPGSHLLAVTSGTISTIMVYDTLSLSTMPLKRIGKGNLLLRWSPSGRWIYVATKSGTSRMWDTLDWTYKELNNPPGLWVQSACWAPNSRSLLISMHGKSDVHMIYWASSSNAAEICHEKVYSAVPAPDNVTGDDAYVGDSIKELVLCPDTGRRLAVIFDNSPTIALYAVDVDSPLTLKNKSALTKIGNIHNTLVNLPNLSTSLDSNRKPVHISLSTRFTTSNTLATLYDNDIVNFTPIIP</sequence>
<evidence type="ECO:0000313" key="2">
    <source>
        <dbReference type="Proteomes" id="UP000646827"/>
    </source>
</evidence>
<dbReference type="InterPro" id="IPR015943">
    <property type="entry name" value="WD40/YVTN_repeat-like_dom_sf"/>
</dbReference>
<proteinExistence type="predicted"/>
<dbReference type="GO" id="GO:0005643">
    <property type="term" value="C:nuclear pore"/>
    <property type="evidence" value="ECO:0007669"/>
    <property type="project" value="TreeGrafter"/>
</dbReference>
<comment type="caution">
    <text evidence="1">The sequence shown here is derived from an EMBL/GenBank/DDBJ whole genome shotgun (WGS) entry which is preliminary data.</text>
</comment>
<organism evidence="1 2">
    <name type="scientific">Circinella minor</name>
    <dbReference type="NCBI Taxonomy" id="1195481"/>
    <lineage>
        <taxon>Eukaryota</taxon>
        <taxon>Fungi</taxon>
        <taxon>Fungi incertae sedis</taxon>
        <taxon>Mucoromycota</taxon>
        <taxon>Mucoromycotina</taxon>
        <taxon>Mucoromycetes</taxon>
        <taxon>Mucorales</taxon>
        <taxon>Lichtheimiaceae</taxon>
        <taxon>Circinella</taxon>
    </lineage>
</organism>
<dbReference type="Proteomes" id="UP000646827">
    <property type="component" value="Unassembled WGS sequence"/>
</dbReference>
<dbReference type="InterPro" id="IPR036322">
    <property type="entry name" value="WD40_repeat_dom_sf"/>
</dbReference>
<dbReference type="PANTHER" id="PTHR14494">
    <property type="entry name" value="ALADIN/ADRACALIN/AAAS"/>
    <property type="match status" value="1"/>
</dbReference>
<keyword evidence="2" id="KW-1185">Reference proteome</keyword>
<dbReference type="OrthoDB" id="10251741at2759"/>
<dbReference type="EMBL" id="JAEPRB010000109">
    <property type="protein sequence ID" value="KAG2221426.1"/>
    <property type="molecule type" value="Genomic_DNA"/>
</dbReference>
<gene>
    <name evidence="1" type="ORF">INT45_005231</name>
</gene>
<dbReference type="InterPro" id="IPR045139">
    <property type="entry name" value="Aladin"/>
</dbReference>
<dbReference type="AlphaFoldDB" id="A0A8H7S2B1"/>
<evidence type="ECO:0000313" key="1">
    <source>
        <dbReference type="EMBL" id="KAG2221426.1"/>
    </source>
</evidence>
<dbReference type="InterPro" id="IPR001680">
    <property type="entry name" value="WD40_rpt"/>
</dbReference>
<evidence type="ECO:0008006" key="3">
    <source>
        <dbReference type="Google" id="ProtNLM"/>
    </source>
</evidence>
<dbReference type="Gene3D" id="2.130.10.10">
    <property type="entry name" value="YVTN repeat-like/Quinoprotein amine dehydrogenase"/>
    <property type="match status" value="2"/>
</dbReference>
<dbReference type="Pfam" id="PF00400">
    <property type="entry name" value="WD40"/>
    <property type="match status" value="1"/>
</dbReference>
<dbReference type="PANTHER" id="PTHR14494:SF0">
    <property type="entry name" value="ALADIN"/>
    <property type="match status" value="1"/>
</dbReference>
<accession>A0A8H7S2B1</accession>
<dbReference type="SUPFAM" id="SSF50978">
    <property type="entry name" value="WD40 repeat-like"/>
    <property type="match status" value="1"/>
</dbReference>
<protein>
    <recommendedName>
        <fullName evidence="3">Anaphase-promoting complex subunit 4 WD40 domain-containing protein</fullName>
    </recommendedName>
</protein>
<reference evidence="1 2" key="1">
    <citation type="submission" date="2020-12" db="EMBL/GenBank/DDBJ databases">
        <title>Metabolic potential, ecology and presence of endohyphal bacteria is reflected in genomic diversity of Mucoromycotina.</title>
        <authorList>
            <person name="Muszewska A."/>
            <person name="Okrasinska A."/>
            <person name="Steczkiewicz K."/>
            <person name="Drgas O."/>
            <person name="Orlowska M."/>
            <person name="Perlinska-Lenart U."/>
            <person name="Aleksandrzak-Piekarczyk T."/>
            <person name="Szatraj K."/>
            <person name="Zielenkiewicz U."/>
            <person name="Pilsyk S."/>
            <person name="Malc E."/>
            <person name="Mieczkowski P."/>
            <person name="Kruszewska J.S."/>
            <person name="Biernat P."/>
            <person name="Pawlowska J."/>
        </authorList>
    </citation>
    <scope>NUCLEOTIDE SEQUENCE [LARGE SCALE GENOMIC DNA]</scope>
    <source>
        <strain evidence="1 2">CBS 142.35</strain>
    </source>
</reference>
<feature type="non-terminal residue" evidence="1">
    <location>
        <position position="1"/>
    </location>
</feature>